<evidence type="ECO:0000256" key="4">
    <source>
        <dbReference type="ARBA" id="ARBA00022801"/>
    </source>
</evidence>
<dbReference type="AlphaFoldDB" id="A0A0E3YFX9"/>
<dbReference type="HOGENOM" id="CLU_145918_2_0_4"/>
<evidence type="ECO:0000256" key="1">
    <source>
        <dbReference type="ARBA" id="ARBA00009998"/>
    </source>
</evidence>
<dbReference type="Gene3D" id="1.10.287.1040">
    <property type="entry name" value="Exonuclease VII, small subunit"/>
    <property type="match status" value="1"/>
</dbReference>
<evidence type="ECO:0000256" key="5">
    <source>
        <dbReference type="ARBA" id="ARBA00022839"/>
    </source>
</evidence>
<proteinExistence type="inferred from homology"/>
<evidence type="ECO:0000256" key="6">
    <source>
        <dbReference type="HAMAP-Rule" id="MF_00337"/>
    </source>
</evidence>
<dbReference type="NCBIfam" id="TIGR01280">
    <property type="entry name" value="xseB"/>
    <property type="match status" value="1"/>
</dbReference>
<evidence type="ECO:0000256" key="2">
    <source>
        <dbReference type="ARBA" id="ARBA00022490"/>
    </source>
</evidence>
<evidence type="ECO:0000256" key="3">
    <source>
        <dbReference type="ARBA" id="ARBA00022722"/>
    </source>
</evidence>
<keyword evidence="5 6" id="KW-0269">Exonuclease</keyword>
<dbReference type="NCBIfam" id="NF002141">
    <property type="entry name" value="PRK00977.1-5"/>
    <property type="match status" value="1"/>
</dbReference>
<dbReference type="EC" id="3.1.11.6" evidence="6"/>
<dbReference type="GO" id="GO:0006308">
    <property type="term" value="P:DNA catabolic process"/>
    <property type="evidence" value="ECO:0007669"/>
    <property type="project" value="UniProtKB-UniRule"/>
</dbReference>
<name>A0A0E3YFX9_9BURK</name>
<dbReference type="GO" id="GO:0005829">
    <property type="term" value="C:cytosol"/>
    <property type="evidence" value="ECO:0007669"/>
    <property type="project" value="TreeGrafter"/>
</dbReference>
<dbReference type="PIRSF" id="PIRSF006488">
    <property type="entry name" value="Exonuc_VII_S"/>
    <property type="match status" value="1"/>
</dbReference>
<dbReference type="InterPro" id="IPR003761">
    <property type="entry name" value="Exonuc_VII_S"/>
</dbReference>
<dbReference type="PANTHER" id="PTHR34137:SF1">
    <property type="entry name" value="EXODEOXYRIBONUCLEASE 7 SMALL SUBUNIT"/>
    <property type="match status" value="1"/>
</dbReference>
<comment type="subunit">
    <text evidence="6">Heterooligomer composed of large and small subunits.</text>
</comment>
<organism evidence="8 9">
    <name type="scientific">Pandoraea oxalativorans</name>
    <dbReference type="NCBI Taxonomy" id="573737"/>
    <lineage>
        <taxon>Bacteria</taxon>
        <taxon>Pseudomonadati</taxon>
        <taxon>Pseudomonadota</taxon>
        <taxon>Betaproteobacteria</taxon>
        <taxon>Burkholderiales</taxon>
        <taxon>Burkholderiaceae</taxon>
        <taxon>Pandoraea</taxon>
    </lineage>
</organism>
<dbReference type="PATRIC" id="fig|573737.6.peg.5161"/>
<dbReference type="GO" id="GO:0009318">
    <property type="term" value="C:exodeoxyribonuclease VII complex"/>
    <property type="evidence" value="ECO:0007669"/>
    <property type="project" value="UniProtKB-UniRule"/>
</dbReference>
<accession>A0A0E3YFX9</accession>
<keyword evidence="3 6" id="KW-0540">Nuclease</keyword>
<dbReference type="Pfam" id="PF02609">
    <property type="entry name" value="Exonuc_VII_S"/>
    <property type="match status" value="1"/>
</dbReference>
<dbReference type="RefSeq" id="WP_046292520.1">
    <property type="nucleotide sequence ID" value="NZ_CP011253.3"/>
</dbReference>
<sequence>MAKTAKSQDAAPEASQDLPETYEAALAELEQLVGRMEGGELGLEESLGAYRRGAVLVKYCQGLLEKVEQQVKVLEGETLKPLEASSRDEF</sequence>
<evidence type="ECO:0000256" key="7">
    <source>
        <dbReference type="SAM" id="MobiDB-lite"/>
    </source>
</evidence>
<feature type="region of interest" description="Disordered" evidence="7">
    <location>
        <begin position="1"/>
        <end position="20"/>
    </location>
</feature>
<comment type="similarity">
    <text evidence="1 6">Belongs to the XseB family.</text>
</comment>
<dbReference type="Proteomes" id="UP000035050">
    <property type="component" value="Chromosome"/>
</dbReference>
<dbReference type="OrthoDB" id="287668at2"/>
<comment type="subcellular location">
    <subcellularLocation>
        <location evidence="6">Cytoplasm</location>
    </subcellularLocation>
</comment>
<keyword evidence="9" id="KW-1185">Reference proteome</keyword>
<gene>
    <name evidence="6" type="primary">xseB</name>
    <name evidence="8" type="ORF">MB84_20855</name>
</gene>
<dbReference type="GO" id="GO:0008855">
    <property type="term" value="F:exodeoxyribonuclease VII activity"/>
    <property type="evidence" value="ECO:0007669"/>
    <property type="project" value="UniProtKB-UniRule"/>
</dbReference>
<dbReference type="PANTHER" id="PTHR34137">
    <property type="entry name" value="EXODEOXYRIBONUCLEASE 7 SMALL SUBUNIT"/>
    <property type="match status" value="1"/>
</dbReference>
<comment type="function">
    <text evidence="6">Bidirectionally degrades single-stranded DNA into large acid-insoluble oligonucleotides, which are then degraded further into small acid-soluble oligonucleotides.</text>
</comment>
<dbReference type="SMR" id="A0A0E3YFX9"/>
<protein>
    <recommendedName>
        <fullName evidence="6">Exodeoxyribonuclease 7 small subunit</fullName>
        <ecNumber evidence="6">3.1.11.6</ecNumber>
    </recommendedName>
    <alternativeName>
        <fullName evidence="6">Exodeoxyribonuclease VII small subunit</fullName>
        <shortName evidence="6">Exonuclease VII small subunit</shortName>
    </alternativeName>
</protein>
<keyword evidence="2 6" id="KW-0963">Cytoplasm</keyword>
<dbReference type="KEGG" id="pox:MB84_20855"/>
<evidence type="ECO:0000313" key="9">
    <source>
        <dbReference type="Proteomes" id="UP000035050"/>
    </source>
</evidence>
<dbReference type="InterPro" id="IPR037004">
    <property type="entry name" value="Exonuc_VII_ssu_sf"/>
</dbReference>
<dbReference type="SUPFAM" id="SSF116842">
    <property type="entry name" value="XseB-like"/>
    <property type="match status" value="1"/>
</dbReference>
<comment type="catalytic activity">
    <reaction evidence="6">
        <text>Exonucleolytic cleavage in either 5'- to 3'- or 3'- to 5'-direction to yield nucleoside 5'-phosphates.</text>
        <dbReference type="EC" id="3.1.11.6"/>
    </reaction>
</comment>
<evidence type="ECO:0000313" key="8">
    <source>
        <dbReference type="EMBL" id="AKC71387.1"/>
    </source>
</evidence>
<dbReference type="HAMAP" id="MF_00337">
    <property type="entry name" value="Exonuc_7_S"/>
    <property type="match status" value="1"/>
</dbReference>
<reference evidence="8" key="1">
    <citation type="submission" date="2016-06" db="EMBL/GenBank/DDBJ databases">
        <title>Pandoraea oxalativorans DSM 23570 Genome Sequencing.</title>
        <authorList>
            <person name="Ee R."/>
            <person name="Lim Y.-L."/>
            <person name="Yong D."/>
            <person name="Yin W.-F."/>
            <person name="Chan K.-G."/>
        </authorList>
    </citation>
    <scope>NUCLEOTIDE SEQUENCE</scope>
    <source>
        <strain evidence="8">DSM 23570</strain>
    </source>
</reference>
<keyword evidence="4 6" id="KW-0378">Hydrolase</keyword>
<dbReference type="EMBL" id="CP011253">
    <property type="protein sequence ID" value="AKC71387.1"/>
    <property type="molecule type" value="Genomic_DNA"/>
</dbReference>